<dbReference type="EMBL" id="JARKHS020025589">
    <property type="protein sequence ID" value="KAK8767311.1"/>
    <property type="molecule type" value="Genomic_DNA"/>
</dbReference>
<comment type="subcellular location">
    <subcellularLocation>
        <location evidence="1">Membrane</location>
        <topology evidence="1">Multi-pass membrane protein</topology>
    </subcellularLocation>
</comment>
<dbReference type="InterPro" id="IPR051085">
    <property type="entry name" value="MB_O-acyltransferase"/>
</dbReference>
<dbReference type="GO" id="GO:0016409">
    <property type="term" value="F:palmitoyltransferase activity"/>
    <property type="evidence" value="ECO:0007669"/>
    <property type="project" value="TreeGrafter"/>
</dbReference>
<feature type="transmembrane region" description="Helical" evidence="6">
    <location>
        <begin position="47"/>
        <end position="71"/>
    </location>
</feature>
<dbReference type="Proteomes" id="UP001321473">
    <property type="component" value="Unassembled WGS sequence"/>
</dbReference>
<comment type="caution">
    <text evidence="7">The sequence shown here is derived from an EMBL/GenBank/DDBJ whole genome shotgun (WGS) entry which is preliminary data.</text>
</comment>
<feature type="transmembrane region" description="Helical" evidence="6">
    <location>
        <begin position="303"/>
        <end position="321"/>
    </location>
</feature>
<dbReference type="InterPro" id="IPR004299">
    <property type="entry name" value="MBOAT_fam"/>
</dbReference>
<evidence type="ECO:0000256" key="1">
    <source>
        <dbReference type="ARBA" id="ARBA00004141"/>
    </source>
</evidence>
<organism evidence="7 8">
    <name type="scientific">Amblyomma americanum</name>
    <name type="common">Lone star tick</name>
    <dbReference type="NCBI Taxonomy" id="6943"/>
    <lineage>
        <taxon>Eukaryota</taxon>
        <taxon>Metazoa</taxon>
        <taxon>Ecdysozoa</taxon>
        <taxon>Arthropoda</taxon>
        <taxon>Chelicerata</taxon>
        <taxon>Arachnida</taxon>
        <taxon>Acari</taxon>
        <taxon>Parasitiformes</taxon>
        <taxon>Ixodida</taxon>
        <taxon>Ixodoidea</taxon>
        <taxon>Ixodidae</taxon>
        <taxon>Amblyomminae</taxon>
        <taxon>Amblyomma</taxon>
    </lineage>
</organism>
<comment type="similarity">
    <text evidence="5">Belongs to the membrane-bound acyltransferase family. HHAT subfamily.</text>
</comment>
<feature type="transmembrane region" description="Helical" evidence="6">
    <location>
        <begin position="280"/>
        <end position="297"/>
    </location>
</feature>
<reference evidence="7 8" key="1">
    <citation type="journal article" date="2023" name="Arcadia Sci">
        <title>De novo assembly of a long-read Amblyomma americanum tick genome.</title>
        <authorList>
            <person name="Chou S."/>
            <person name="Poskanzer K.E."/>
            <person name="Rollins M."/>
            <person name="Thuy-Boun P.S."/>
        </authorList>
    </citation>
    <scope>NUCLEOTIDE SEQUENCE [LARGE SCALE GENOMIC DNA]</scope>
    <source>
        <strain evidence="7">F_SG_1</strain>
        <tissue evidence="7">Salivary glands</tissue>
    </source>
</reference>
<evidence type="ECO:0000313" key="8">
    <source>
        <dbReference type="Proteomes" id="UP001321473"/>
    </source>
</evidence>
<sequence length="411" mass="47516">MRRAFKPSPYGFQRKQVVPVFYATYSSLFVALQLSWKVALTFMCQHAVFYATTMLHIPAATYAVALLMIAMKRFVVTYVLHSVFYQYGPTSFTLSYIAFQWNILRGLSYSVDFIRAERLKPREKRRRLPPYWKSLAYVLYLPTVVLGLPQNYDDYVAQLDKKRPKCTPREVAYCVTRLLRSAAHFVLMEAMTHYLYSSAMAKWPWMIEQLDAASLVGFVMACHFFFYVRHVFTYGFATALARAEAVEIPPQPKCIARISTCSQFWRYFYEPLVGSKKEPARLVLGTAVAFAFTWYWHDMENEVAIWCALSMFGITIEVLVAEARKWAPVRKLEHAYYTWLTSTSDSSSVEGFCSTSRSRWYQCWQSCILASIPLQTKTINFRDICGNHYCTNPVQRNQSHVGNTCDAAFAV</sequence>
<dbReference type="PANTHER" id="PTHR13285">
    <property type="entry name" value="ACYLTRANSFERASE"/>
    <property type="match status" value="1"/>
</dbReference>
<evidence type="ECO:0000256" key="2">
    <source>
        <dbReference type="ARBA" id="ARBA00022692"/>
    </source>
</evidence>
<keyword evidence="2 6" id="KW-0812">Transmembrane</keyword>
<evidence type="ECO:0008006" key="9">
    <source>
        <dbReference type="Google" id="ProtNLM"/>
    </source>
</evidence>
<keyword evidence="3 6" id="KW-1133">Transmembrane helix</keyword>
<keyword evidence="4 6" id="KW-0472">Membrane</keyword>
<proteinExistence type="inferred from homology"/>
<evidence type="ECO:0000256" key="4">
    <source>
        <dbReference type="ARBA" id="ARBA00023136"/>
    </source>
</evidence>
<evidence type="ECO:0000256" key="3">
    <source>
        <dbReference type="ARBA" id="ARBA00022989"/>
    </source>
</evidence>
<feature type="transmembrane region" description="Helical" evidence="6">
    <location>
        <begin position="212"/>
        <end position="232"/>
    </location>
</feature>
<evidence type="ECO:0000256" key="5">
    <source>
        <dbReference type="ARBA" id="ARBA00038268"/>
    </source>
</evidence>
<feature type="transmembrane region" description="Helical" evidence="6">
    <location>
        <begin position="135"/>
        <end position="152"/>
    </location>
</feature>
<dbReference type="GO" id="GO:0016020">
    <property type="term" value="C:membrane"/>
    <property type="evidence" value="ECO:0007669"/>
    <property type="project" value="UniProtKB-SubCell"/>
</dbReference>
<dbReference type="PANTHER" id="PTHR13285:SF18">
    <property type="entry name" value="PROTEIN-CYSTEINE N-PALMITOYLTRANSFERASE RASP"/>
    <property type="match status" value="1"/>
</dbReference>
<accession>A0AAQ4DXX1</accession>
<evidence type="ECO:0000256" key="6">
    <source>
        <dbReference type="SAM" id="Phobius"/>
    </source>
</evidence>
<dbReference type="AlphaFoldDB" id="A0AAQ4DXX1"/>
<evidence type="ECO:0000313" key="7">
    <source>
        <dbReference type="EMBL" id="KAK8767311.1"/>
    </source>
</evidence>
<keyword evidence="8" id="KW-1185">Reference proteome</keyword>
<protein>
    <recommendedName>
        <fullName evidence="9">Acyltransferase required for palmitoylation of hedgehog hh family of secreted signaling</fullName>
    </recommendedName>
</protein>
<feature type="transmembrane region" description="Helical" evidence="6">
    <location>
        <begin position="20"/>
        <end position="40"/>
    </location>
</feature>
<gene>
    <name evidence="7" type="ORF">V5799_005916</name>
</gene>
<dbReference type="Pfam" id="PF03062">
    <property type="entry name" value="MBOAT"/>
    <property type="match status" value="1"/>
</dbReference>
<name>A0AAQ4DXX1_AMBAM</name>
<dbReference type="GO" id="GO:0005783">
    <property type="term" value="C:endoplasmic reticulum"/>
    <property type="evidence" value="ECO:0007669"/>
    <property type="project" value="TreeGrafter"/>
</dbReference>